<reference evidence="1 2" key="1">
    <citation type="journal article" date="2017" name="Int. J. Syst. Evol. Microbiol.">
        <title>Arachidicoccus ginsenosidivorans sp. nov., with ginsenoside-converting activity isolated from ginseng cultivating soil.</title>
        <authorList>
            <person name="Siddiqi M.Z."/>
            <person name="Aslam Z."/>
            <person name="Im W.T."/>
        </authorList>
    </citation>
    <scope>NUCLEOTIDE SEQUENCE [LARGE SCALE GENOMIC DNA]</scope>
    <source>
        <strain evidence="1 2">Gsoil 809</strain>
    </source>
</reference>
<dbReference type="NCBIfam" id="TIGR02474">
    <property type="entry name" value="pec_lyase"/>
    <property type="match status" value="1"/>
</dbReference>
<organism evidence="1 2">
    <name type="scientific">Arachidicoccus ginsenosidivorans</name>
    <dbReference type="NCBI Taxonomy" id="496057"/>
    <lineage>
        <taxon>Bacteria</taxon>
        <taxon>Pseudomonadati</taxon>
        <taxon>Bacteroidota</taxon>
        <taxon>Chitinophagia</taxon>
        <taxon>Chitinophagales</taxon>
        <taxon>Chitinophagaceae</taxon>
        <taxon>Arachidicoccus</taxon>
    </lineage>
</organism>
<accession>A0A5B8VRM4</accession>
<dbReference type="EMBL" id="CP042434">
    <property type="protein sequence ID" value="QEC74294.1"/>
    <property type="molecule type" value="Genomic_DNA"/>
</dbReference>
<dbReference type="SUPFAM" id="SSF81853">
    <property type="entry name" value="Family 10 polysaccharide lyase"/>
    <property type="match status" value="1"/>
</dbReference>
<dbReference type="InterPro" id="IPR012669">
    <property type="entry name" value="Pectate_lyase"/>
</dbReference>
<gene>
    <name evidence="1" type="primary">pelA</name>
    <name evidence="1" type="ORF">FSB73_14385</name>
</gene>
<dbReference type="KEGG" id="agi:FSB73_14385"/>
<proteinExistence type="predicted"/>
<dbReference type="AlphaFoldDB" id="A0A5B8VRM4"/>
<dbReference type="EC" id="4.2.2.2" evidence="1"/>
<dbReference type="Pfam" id="PF09492">
    <property type="entry name" value="Pec_lyase"/>
    <property type="match status" value="1"/>
</dbReference>
<dbReference type="OrthoDB" id="9804686at2"/>
<protein>
    <submittedName>
        <fullName evidence="1">Pectate lyase</fullName>
        <ecNumber evidence="1">4.2.2.2</ecNumber>
    </submittedName>
</protein>
<name>A0A5B8VRM4_9BACT</name>
<sequence length="331" mass="37796">MLSSFFGYSQQQKDSVAENMLRYQRYNGGWAKAVHGQKISYDHALTKEQVNQVVQEKNLNDATIDNKATTKEINYLFEAFGKTRDSAYLLAAEKGLDYLLNAQYDNGGWPQYYPDSSLYRSQVTFNDNAIINVLILLNNVANKKSVFAAAHARYIPRCRMAVNKGIDCILKTQIIVNGQKTAWNQQYNKTTLLPEKARSFELVGLAASESAAIVAFLMRIPKPSIAIKTAIKGAMTWFEQVAIKGYRLDHIIAADQPTGKDAIVVKDPNSTLWARYYEIETNRPFFCGRNGVKKYNLKEIENERRAGYSWYGTWPARLIEKDYPRWLLKNE</sequence>
<keyword evidence="1" id="KW-0456">Lyase</keyword>
<evidence type="ECO:0000313" key="1">
    <source>
        <dbReference type="EMBL" id="QEC74294.1"/>
    </source>
</evidence>
<keyword evidence="2" id="KW-1185">Reference proteome</keyword>
<dbReference type="GO" id="GO:0030570">
    <property type="term" value="F:pectate lyase activity"/>
    <property type="evidence" value="ECO:0007669"/>
    <property type="project" value="UniProtKB-EC"/>
</dbReference>
<evidence type="ECO:0000313" key="2">
    <source>
        <dbReference type="Proteomes" id="UP000321291"/>
    </source>
</evidence>
<dbReference type="Proteomes" id="UP000321291">
    <property type="component" value="Chromosome"/>
</dbReference>
<dbReference type="Gene3D" id="1.50.10.20">
    <property type="match status" value="1"/>
</dbReference>